<dbReference type="InterPro" id="IPR038596">
    <property type="entry name" value="Janus_sf"/>
</dbReference>
<dbReference type="InterPro" id="IPR007702">
    <property type="entry name" value="Janus"/>
</dbReference>
<feature type="binding site" evidence="6">
    <location>
        <position position="44"/>
    </location>
    <ligand>
        <name>substrate</name>
    </ligand>
</feature>
<dbReference type="GO" id="GO:0005829">
    <property type="term" value="C:cytosol"/>
    <property type="evidence" value="ECO:0007669"/>
    <property type="project" value="TreeGrafter"/>
</dbReference>
<dbReference type="Gene3D" id="3.50.20.20">
    <property type="entry name" value="Janus/Ocnus"/>
    <property type="match status" value="1"/>
</dbReference>
<organism evidence="7 8">
    <name type="scientific">Drosophila navojoa</name>
    <name type="common">Fruit fly</name>
    <dbReference type="NCBI Taxonomy" id="7232"/>
    <lineage>
        <taxon>Eukaryota</taxon>
        <taxon>Metazoa</taxon>
        <taxon>Ecdysozoa</taxon>
        <taxon>Arthropoda</taxon>
        <taxon>Hexapoda</taxon>
        <taxon>Insecta</taxon>
        <taxon>Pterygota</taxon>
        <taxon>Neoptera</taxon>
        <taxon>Endopterygota</taxon>
        <taxon>Diptera</taxon>
        <taxon>Brachycera</taxon>
        <taxon>Muscomorpha</taxon>
        <taxon>Ephydroidea</taxon>
        <taxon>Drosophilidae</taxon>
        <taxon>Drosophila</taxon>
    </lineage>
</organism>
<comment type="function">
    <text evidence="1">JanA and janB regulate somatic sex differentiation.</text>
</comment>
<evidence type="ECO:0000313" key="7">
    <source>
        <dbReference type="EMBL" id="TDG41623.1"/>
    </source>
</evidence>
<dbReference type="GO" id="GO:0101006">
    <property type="term" value="F:protein histidine phosphatase activity"/>
    <property type="evidence" value="ECO:0007669"/>
    <property type="project" value="TreeGrafter"/>
</dbReference>
<dbReference type="SUPFAM" id="SSF143724">
    <property type="entry name" value="PHP14-like"/>
    <property type="match status" value="1"/>
</dbReference>
<keyword evidence="8" id="KW-1185">Reference proteome</keyword>
<feature type="active site" description="Proton acceptor" evidence="5">
    <location>
        <position position="72"/>
    </location>
</feature>
<accession>A0A484AYX7</accession>
<evidence type="ECO:0008006" key="9">
    <source>
        <dbReference type="Google" id="ProtNLM"/>
    </source>
</evidence>
<dbReference type="GO" id="GO:0030154">
    <property type="term" value="P:cell differentiation"/>
    <property type="evidence" value="ECO:0007669"/>
    <property type="project" value="UniProtKB-KW"/>
</dbReference>
<name>A0A484AYX7_DRONA</name>
<dbReference type="PANTHER" id="PTHR12258">
    <property type="entry name" value="JANUS-A/JANUS-B"/>
    <property type="match status" value="1"/>
</dbReference>
<keyword evidence="4" id="KW-0726">Sexual differentiation</keyword>
<keyword evidence="3" id="KW-0221">Differentiation</keyword>
<dbReference type="Proteomes" id="UP000295192">
    <property type="component" value="Unassembled WGS sequence"/>
</dbReference>
<dbReference type="GO" id="GO:0007548">
    <property type="term" value="P:sex differentiation"/>
    <property type="evidence" value="ECO:0007669"/>
    <property type="project" value="UniProtKB-KW"/>
</dbReference>
<protein>
    <recommendedName>
        <fullName evidence="9">Sex-regulated protein janus-B</fullName>
    </recommendedName>
</protein>
<evidence type="ECO:0000313" key="8">
    <source>
        <dbReference type="Proteomes" id="UP000295192"/>
    </source>
</evidence>
<evidence type="ECO:0000256" key="5">
    <source>
        <dbReference type="PIRSR" id="PIRSR607702-1"/>
    </source>
</evidence>
<reference evidence="7 8" key="1">
    <citation type="journal article" date="2019" name="J. Hered.">
        <title>An Improved Genome Assembly for Drosophila navojoa, the Basal Species in the mojavensis Cluster.</title>
        <authorList>
            <person name="Vanderlinde T."/>
            <person name="Dupim E.G."/>
            <person name="Nazario-Yepiz N.O."/>
            <person name="Carvalho A.B."/>
        </authorList>
    </citation>
    <scope>NUCLEOTIDE SEQUENCE [LARGE SCALE GENOMIC DNA]</scope>
    <source>
        <strain evidence="7">Navoj_Jal97</strain>
        <tissue evidence="7">Whole organism</tissue>
    </source>
</reference>
<dbReference type="OMA" id="HSKAKYH"/>
<gene>
    <name evidence="7" type="ORF">AWZ03_011949</name>
</gene>
<dbReference type="EMBL" id="LSRL02000325">
    <property type="protein sequence ID" value="TDG41623.1"/>
    <property type="molecule type" value="Genomic_DNA"/>
</dbReference>
<sequence length="148" mass="16861">MNKVRKFVLTTWRPVLQVTRMCCDAKVKNLVAFPDVNIGEGKLKYILAKVYVHGEMGQSKTVIRGVSRVKYHLDVYDQLQKEANKLDLCTQCLGGGIMVHDNDKHYIKIYGRSQTLGRADHHEAREVLHEHDKYSSYKIDAESGGQDA</sequence>
<dbReference type="AlphaFoldDB" id="A0A484AYX7"/>
<comment type="similarity">
    <text evidence="2">Belongs to the janus family.</text>
</comment>
<dbReference type="STRING" id="7232.A0A484AYX7"/>
<evidence type="ECO:0000256" key="4">
    <source>
        <dbReference type="ARBA" id="ARBA00022928"/>
    </source>
</evidence>
<comment type="caution">
    <text evidence="7">The sequence shown here is derived from an EMBL/GenBank/DDBJ whole genome shotgun (WGS) entry which is preliminary data.</text>
</comment>
<dbReference type="Pfam" id="PF05005">
    <property type="entry name" value="Ocnus"/>
    <property type="match status" value="1"/>
</dbReference>
<evidence type="ECO:0000256" key="3">
    <source>
        <dbReference type="ARBA" id="ARBA00022782"/>
    </source>
</evidence>
<evidence type="ECO:0000256" key="2">
    <source>
        <dbReference type="ARBA" id="ARBA00010971"/>
    </source>
</evidence>
<evidence type="ECO:0000256" key="6">
    <source>
        <dbReference type="PIRSR" id="PIRSR607702-2"/>
    </source>
</evidence>
<dbReference type="OrthoDB" id="10249612at2759"/>
<dbReference type="PANTHER" id="PTHR12258:SF5">
    <property type="entry name" value="BCDNA.GH02250-RELATED"/>
    <property type="match status" value="1"/>
</dbReference>
<proteinExistence type="inferred from homology"/>
<evidence type="ECO:0000256" key="1">
    <source>
        <dbReference type="ARBA" id="ARBA00002508"/>
    </source>
</evidence>